<evidence type="ECO:0000313" key="3">
    <source>
        <dbReference type="Proteomes" id="UP000030671"/>
    </source>
</evidence>
<name>W4KNX9_HETIT</name>
<reference evidence="2 3" key="1">
    <citation type="journal article" date="2012" name="New Phytol.">
        <title>Insight into trade-off between wood decay and parasitism from the genome of a fungal forest pathogen.</title>
        <authorList>
            <person name="Olson A."/>
            <person name="Aerts A."/>
            <person name="Asiegbu F."/>
            <person name="Belbahri L."/>
            <person name="Bouzid O."/>
            <person name="Broberg A."/>
            <person name="Canback B."/>
            <person name="Coutinho P.M."/>
            <person name="Cullen D."/>
            <person name="Dalman K."/>
            <person name="Deflorio G."/>
            <person name="van Diepen L.T."/>
            <person name="Dunand C."/>
            <person name="Duplessis S."/>
            <person name="Durling M."/>
            <person name="Gonthier P."/>
            <person name="Grimwood J."/>
            <person name="Fossdal C.G."/>
            <person name="Hansson D."/>
            <person name="Henrissat B."/>
            <person name="Hietala A."/>
            <person name="Himmelstrand K."/>
            <person name="Hoffmeister D."/>
            <person name="Hogberg N."/>
            <person name="James T.Y."/>
            <person name="Karlsson M."/>
            <person name="Kohler A."/>
            <person name="Kues U."/>
            <person name="Lee Y.H."/>
            <person name="Lin Y.C."/>
            <person name="Lind M."/>
            <person name="Lindquist E."/>
            <person name="Lombard V."/>
            <person name="Lucas S."/>
            <person name="Lunden K."/>
            <person name="Morin E."/>
            <person name="Murat C."/>
            <person name="Park J."/>
            <person name="Raffaello T."/>
            <person name="Rouze P."/>
            <person name="Salamov A."/>
            <person name="Schmutz J."/>
            <person name="Solheim H."/>
            <person name="Stahlberg J."/>
            <person name="Velez H."/>
            <person name="de Vries R.P."/>
            <person name="Wiebenga A."/>
            <person name="Woodward S."/>
            <person name="Yakovlev I."/>
            <person name="Garbelotto M."/>
            <person name="Martin F."/>
            <person name="Grigoriev I.V."/>
            <person name="Stenlid J."/>
        </authorList>
    </citation>
    <scope>NUCLEOTIDE SEQUENCE [LARGE SCALE GENOMIC DNA]</scope>
    <source>
        <strain evidence="2 3">TC 32-1</strain>
    </source>
</reference>
<dbReference type="RefSeq" id="XP_009541038.1">
    <property type="nucleotide sequence ID" value="XM_009542743.1"/>
</dbReference>
<dbReference type="STRING" id="747525.W4KNX9"/>
<dbReference type="AlphaFoldDB" id="W4KNX9"/>
<feature type="region of interest" description="Disordered" evidence="1">
    <location>
        <begin position="30"/>
        <end position="49"/>
    </location>
</feature>
<dbReference type="OrthoDB" id="2626014at2759"/>
<dbReference type="EMBL" id="KI925454">
    <property type="protein sequence ID" value="ETW87095.1"/>
    <property type="molecule type" value="Genomic_DNA"/>
</dbReference>
<dbReference type="HOGENOM" id="CLU_132809_0_0_1"/>
<dbReference type="InParanoid" id="W4KNX9"/>
<dbReference type="GeneID" id="20669422"/>
<proteinExistence type="predicted"/>
<gene>
    <name evidence="2" type="ORF">HETIRDRAFT_306596</name>
</gene>
<dbReference type="Proteomes" id="UP000030671">
    <property type="component" value="Unassembled WGS sequence"/>
</dbReference>
<feature type="compositionally biased region" description="Pro residues" evidence="1">
    <location>
        <begin position="35"/>
        <end position="49"/>
    </location>
</feature>
<dbReference type="eggNOG" id="ENOG502R0T6">
    <property type="taxonomic scope" value="Eukaryota"/>
</dbReference>
<accession>W4KNX9</accession>
<evidence type="ECO:0000256" key="1">
    <source>
        <dbReference type="SAM" id="MobiDB-lite"/>
    </source>
</evidence>
<sequence>METTYDAFGKVAETVDFGGEPDYTDFEWFKEPPPERPAPGPPPVPLPPPLPGVIEQNEMIDFALKSAPNVLYGRFKQFGQLGVLGWCAEFSEMIDAVKTLGIHGSMFVTTRTQALRTCEEILQLNLDIKMQIIIIHLSYQISRLRHFLDAERRWEDYPVPDFPLDPQAYPR</sequence>
<dbReference type="KEGG" id="hir:HETIRDRAFT_306596"/>
<evidence type="ECO:0000313" key="2">
    <source>
        <dbReference type="EMBL" id="ETW87095.1"/>
    </source>
</evidence>
<organism evidence="2 3">
    <name type="scientific">Heterobasidion irregulare (strain TC 32-1)</name>
    <dbReference type="NCBI Taxonomy" id="747525"/>
    <lineage>
        <taxon>Eukaryota</taxon>
        <taxon>Fungi</taxon>
        <taxon>Dikarya</taxon>
        <taxon>Basidiomycota</taxon>
        <taxon>Agaricomycotina</taxon>
        <taxon>Agaricomycetes</taxon>
        <taxon>Russulales</taxon>
        <taxon>Bondarzewiaceae</taxon>
        <taxon>Heterobasidion</taxon>
        <taxon>Heterobasidion annosum species complex</taxon>
    </lineage>
</organism>
<protein>
    <submittedName>
        <fullName evidence="2">Uncharacterized protein</fullName>
    </submittedName>
</protein>
<keyword evidence="3" id="KW-1185">Reference proteome</keyword>